<dbReference type="Proteomes" id="UP001500212">
    <property type="component" value="Unassembled WGS sequence"/>
</dbReference>
<reference evidence="2" key="1">
    <citation type="journal article" date="2019" name="Int. J. Syst. Evol. Microbiol.">
        <title>The Global Catalogue of Microorganisms (GCM) 10K type strain sequencing project: providing services to taxonomists for standard genome sequencing and annotation.</title>
        <authorList>
            <consortium name="The Broad Institute Genomics Platform"/>
            <consortium name="The Broad Institute Genome Sequencing Center for Infectious Disease"/>
            <person name="Wu L."/>
            <person name="Ma J."/>
        </authorList>
    </citation>
    <scope>NUCLEOTIDE SEQUENCE [LARGE SCALE GENOMIC DNA]</scope>
    <source>
        <strain evidence="2">JCM 17938</strain>
    </source>
</reference>
<dbReference type="PANTHER" id="PTHR43649">
    <property type="entry name" value="ARABINOSE-BINDING PROTEIN-RELATED"/>
    <property type="match status" value="1"/>
</dbReference>
<dbReference type="InterPro" id="IPR006059">
    <property type="entry name" value="SBP"/>
</dbReference>
<keyword evidence="2" id="KW-1185">Reference proteome</keyword>
<gene>
    <name evidence="1" type="ORF">GCM10023195_84660</name>
</gene>
<evidence type="ECO:0000313" key="2">
    <source>
        <dbReference type="Proteomes" id="UP001500212"/>
    </source>
</evidence>
<dbReference type="EMBL" id="BAABHJ010000040">
    <property type="protein sequence ID" value="GAA4618783.1"/>
    <property type="molecule type" value="Genomic_DNA"/>
</dbReference>
<dbReference type="PROSITE" id="PS51318">
    <property type="entry name" value="TAT"/>
    <property type="match status" value="1"/>
</dbReference>
<comment type="caution">
    <text evidence="1">The sequence shown here is derived from an EMBL/GenBank/DDBJ whole genome shotgun (WGS) entry which is preliminary data.</text>
</comment>
<dbReference type="Gene3D" id="3.40.190.10">
    <property type="entry name" value="Periplasmic binding protein-like II"/>
    <property type="match status" value="2"/>
</dbReference>
<protein>
    <submittedName>
        <fullName evidence="1">Extracellular solute-binding protein</fullName>
    </submittedName>
</protein>
<proteinExistence type="predicted"/>
<evidence type="ECO:0000313" key="1">
    <source>
        <dbReference type="EMBL" id="GAA4618783.1"/>
    </source>
</evidence>
<dbReference type="PANTHER" id="PTHR43649:SF14">
    <property type="entry name" value="BLR3389 PROTEIN"/>
    <property type="match status" value="1"/>
</dbReference>
<dbReference type="RefSeq" id="WP_345366974.1">
    <property type="nucleotide sequence ID" value="NZ_BAABHJ010000040.1"/>
</dbReference>
<dbReference type="SUPFAM" id="SSF53850">
    <property type="entry name" value="Periplasmic binding protein-like II"/>
    <property type="match status" value="1"/>
</dbReference>
<sequence>MGDSPLSRRTFLSAAGIAGLTAPLLSACGTSGPSGGGKGGGKTLQAWVLQDDGQNPIQQASLDDFNKSSATKIKLVEIPNSGSSGYTDKLRIGMGSPNPPDLLFNWGTGSIQDYAQSGRLVDLTPHLTSDPTWQNSFLPSVLDAGKAADGKFYGIPMRGMQPVLLFYNKTLFAQHGQQPPATYDDLLKLVTYFDSKKIQPFALGHVDAWPNLMWLEYLVERLGGPSVFADILAGKPNAWGHPLVLDALRRIQDLVDRRAFGTNFASVNYVNDGAGLLFAKGKAAMHLMGTWEYSNQVDKHPQFAKNDLAFAPFPTIAGGKGDPNSVVGNPTNYYSISSRSKDVNAALAFLKKEMAGAMYVDKLIKAGDVPAVSGLEARLSASPGPEFSKYVYQMVQKAPSFTLSWDQALPHVFTDPLHNNLQKVFLKKLTPEKFVQVMGQVK</sequence>
<accession>A0ABP8TXC7</accession>
<dbReference type="InterPro" id="IPR050490">
    <property type="entry name" value="Bact_solute-bd_prot1"/>
</dbReference>
<dbReference type="InterPro" id="IPR006311">
    <property type="entry name" value="TAT_signal"/>
</dbReference>
<name>A0ABP8TXC7_9ACTN</name>
<organism evidence="1 2">
    <name type="scientific">Actinoallomurus liliacearum</name>
    <dbReference type="NCBI Taxonomy" id="1080073"/>
    <lineage>
        <taxon>Bacteria</taxon>
        <taxon>Bacillati</taxon>
        <taxon>Actinomycetota</taxon>
        <taxon>Actinomycetes</taxon>
        <taxon>Streptosporangiales</taxon>
        <taxon>Thermomonosporaceae</taxon>
        <taxon>Actinoallomurus</taxon>
    </lineage>
</organism>
<dbReference type="Pfam" id="PF01547">
    <property type="entry name" value="SBP_bac_1"/>
    <property type="match status" value="1"/>
</dbReference>